<evidence type="ECO:0000256" key="13">
    <source>
        <dbReference type="ARBA" id="ARBA00022989"/>
    </source>
</evidence>
<comment type="catalytic activity">
    <reaction evidence="21">
        <text>an N-acetyl-alpha-D-galactosaminyl derivative + UDP-alpha-D-galactose = a beta-D-galactosyl-(1-&gt;3)-N-acetyl-alpha-D-galactosaminyl derivative + UDP + H(+)</text>
        <dbReference type="Rhea" id="RHEA:15621"/>
        <dbReference type="ChEBI" id="CHEBI:15378"/>
        <dbReference type="ChEBI" id="CHEBI:28257"/>
        <dbReference type="ChEBI" id="CHEBI:58223"/>
        <dbReference type="ChEBI" id="CHEBI:66914"/>
        <dbReference type="ChEBI" id="CHEBI:133470"/>
        <dbReference type="EC" id="2.4.1.122"/>
    </reaction>
</comment>
<dbReference type="PANTHER" id="PTHR23033:SF13">
    <property type="entry name" value="GLYCOPROTEIN-N-ACETYLGALACTOSAMINE 3-BETA-GALACTOSYLTRANSFERASE 1"/>
    <property type="match status" value="1"/>
</dbReference>
<keyword evidence="14 23" id="KW-0472">Membrane</keyword>
<evidence type="ECO:0000256" key="16">
    <source>
        <dbReference type="ARBA" id="ARBA00023211"/>
    </source>
</evidence>
<keyword evidence="13 23" id="KW-1133">Transmembrane helix</keyword>
<evidence type="ECO:0000256" key="12">
    <source>
        <dbReference type="ARBA" id="ARBA00022968"/>
    </source>
</evidence>
<comment type="pathway">
    <text evidence="3">Protein modification; protein glycosylation.</text>
</comment>
<evidence type="ECO:0000256" key="18">
    <source>
        <dbReference type="ARBA" id="ARBA00041226"/>
    </source>
</evidence>
<sequence length="350" mass="41010">MVSHHVTATTFVISFFSCSVMFVNILLLFLPQMFRHTVLCGFFLGFVFAFQFVSVRFDVRTRVLSRFFHGLYPQVKSHAWVRKDEVAKTLFSKVRVLCWIMTRPENLATKTQHVRATWTKHCNLVLYMSSQTSDFPTVGLNVSEGRDQLYWKTIRAFQYIHAHHLQHADWFLKADDDTFVVVENLRRLLSEHDTERPVYFGHRFRPFVKQGYMSGGAGYVLSREALRRFVQGFDRGRCKHDSTLEDVALGRCMETIGVTAGDSRDPNKRETFNPFTPLYHIIRLENRKQSWTYSYYPTIRGPGCCADFAISFHYVRPTDMYALEYLTHHLRPFGYKHRLNLQQNTANTTI</sequence>
<comment type="subunit">
    <text evidence="5">Homodimer; disulfide-linked.</text>
</comment>
<evidence type="ECO:0000313" key="25">
    <source>
        <dbReference type="EMBL" id="KAI7806591.1"/>
    </source>
</evidence>
<evidence type="ECO:0000256" key="10">
    <source>
        <dbReference type="ARBA" id="ARBA00022723"/>
    </source>
</evidence>
<dbReference type="Pfam" id="PF02434">
    <property type="entry name" value="Fringe"/>
    <property type="match status" value="1"/>
</dbReference>
<feature type="domain" description="Fringe-like glycosyltransferase" evidence="24">
    <location>
        <begin position="161"/>
        <end position="259"/>
    </location>
</feature>
<comment type="cofactor">
    <cofactor evidence="1">
        <name>Mn(2+)</name>
        <dbReference type="ChEBI" id="CHEBI:29035"/>
    </cofactor>
</comment>
<evidence type="ECO:0000256" key="6">
    <source>
        <dbReference type="ARBA" id="ARBA00012557"/>
    </source>
</evidence>
<evidence type="ECO:0000259" key="24">
    <source>
        <dbReference type="Pfam" id="PF02434"/>
    </source>
</evidence>
<evidence type="ECO:0000256" key="2">
    <source>
        <dbReference type="ARBA" id="ARBA00004606"/>
    </source>
</evidence>
<evidence type="ECO:0000256" key="5">
    <source>
        <dbReference type="ARBA" id="ARBA00011748"/>
    </source>
</evidence>
<keyword evidence="7" id="KW-0328">Glycosyltransferase</keyword>
<dbReference type="EC" id="2.4.1.122" evidence="6"/>
<name>A0A9W8C316_TRIRA</name>
<dbReference type="GO" id="GO:0000166">
    <property type="term" value="F:nucleotide binding"/>
    <property type="evidence" value="ECO:0007669"/>
    <property type="project" value="UniProtKB-KW"/>
</dbReference>
<feature type="transmembrane region" description="Helical" evidence="23">
    <location>
        <begin position="37"/>
        <end position="57"/>
    </location>
</feature>
<evidence type="ECO:0000256" key="9">
    <source>
        <dbReference type="ARBA" id="ARBA00022692"/>
    </source>
</evidence>
<keyword evidence="11" id="KW-0547">Nucleotide-binding</keyword>
<organism evidence="25 26">
    <name type="scientific">Triplophysa rosa</name>
    <name type="common">Cave loach</name>
    <dbReference type="NCBI Taxonomy" id="992332"/>
    <lineage>
        <taxon>Eukaryota</taxon>
        <taxon>Metazoa</taxon>
        <taxon>Chordata</taxon>
        <taxon>Craniata</taxon>
        <taxon>Vertebrata</taxon>
        <taxon>Euteleostomi</taxon>
        <taxon>Actinopterygii</taxon>
        <taxon>Neopterygii</taxon>
        <taxon>Teleostei</taxon>
        <taxon>Ostariophysi</taxon>
        <taxon>Cypriniformes</taxon>
        <taxon>Nemacheilidae</taxon>
        <taxon>Triplophysa</taxon>
    </lineage>
</organism>
<evidence type="ECO:0000256" key="19">
    <source>
        <dbReference type="ARBA" id="ARBA00042009"/>
    </source>
</evidence>
<comment type="similarity">
    <text evidence="4">Belongs to the glycosyltransferase 31 family. Beta3-Gal-T subfamily.</text>
</comment>
<evidence type="ECO:0000256" key="21">
    <source>
        <dbReference type="ARBA" id="ARBA00048842"/>
    </source>
</evidence>
<evidence type="ECO:0000256" key="11">
    <source>
        <dbReference type="ARBA" id="ARBA00022741"/>
    </source>
</evidence>
<evidence type="ECO:0000313" key="26">
    <source>
        <dbReference type="Proteomes" id="UP001059041"/>
    </source>
</evidence>
<dbReference type="EMBL" id="JAFHDT010000008">
    <property type="protein sequence ID" value="KAI7806591.1"/>
    <property type="molecule type" value="Genomic_DNA"/>
</dbReference>
<keyword evidence="16" id="KW-0464">Manganese</keyword>
<evidence type="ECO:0000256" key="4">
    <source>
        <dbReference type="ARBA" id="ARBA00006462"/>
    </source>
</evidence>
<evidence type="ECO:0000256" key="23">
    <source>
        <dbReference type="SAM" id="Phobius"/>
    </source>
</evidence>
<feature type="transmembrane region" description="Helical" evidence="23">
    <location>
        <begin position="6"/>
        <end position="30"/>
    </location>
</feature>
<evidence type="ECO:0000256" key="20">
    <source>
        <dbReference type="ARBA" id="ARBA00043065"/>
    </source>
</evidence>
<dbReference type="InterPro" id="IPR026050">
    <property type="entry name" value="C1GALT1/C1GALT1_chp1"/>
</dbReference>
<accession>A0A9W8C316</accession>
<dbReference type="InterPro" id="IPR003378">
    <property type="entry name" value="Fringe-like_glycosylTrfase"/>
</dbReference>
<dbReference type="Proteomes" id="UP001059041">
    <property type="component" value="Linkage Group LG8"/>
</dbReference>
<keyword evidence="12" id="KW-0735">Signal-anchor</keyword>
<keyword evidence="26" id="KW-1185">Reference proteome</keyword>
<reference evidence="25" key="1">
    <citation type="submission" date="2021-02" db="EMBL/GenBank/DDBJ databases">
        <title>Comparative genomics reveals that relaxation of natural selection precedes convergent phenotypic evolution of cavefish.</title>
        <authorList>
            <person name="Peng Z."/>
        </authorList>
    </citation>
    <scope>NUCLEOTIDE SEQUENCE</scope>
    <source>
        <tissue evidence="25">Muscle</tissue>
    </source>
</reference>
<dbReference type="Gene3D" id="3.90.550.50">
    <property type="match status" value="1"/>
</dbReference>
<proteinExistence type="inferred from homology"/>
<dbReference type="GO" id="GO:0016263">
    <property type="term" value="F:glycoprotein-N-acetylgalactosamine 3-beta-galactosyltransferase activity"/>
    <property type="evidence" value="ECO:0007669"/>
    <property type="project" value="UniProtKB-EC"/>
</dbReference>
<comment type="caution">
    <text evidence="25">The sequence shown here is derived from an EMBL/GenBank/DDBJ whole genome shotgun (WGS) entry which is preliminary data.</text>
</comment>
<evidence type="ECO:0000256" key="15">
    <source>
        <dbReference type="ARBA" id="ARBA00023157"/>
    </source>
</evidence>
<protein>
    <recommendedName>
        <fullName evidence="17">Glycoprotein-N-acetylgalactosamine 3-beta-galactosyltransferase 1</fullName>
        <ecNumber evidence="6">2.4.1.122</ecNumber>
    </recommendedName>
    <alternativeName>
        <fullName evidence="19">Core 1 O-glycan T-synthase</fullName>
    </alternativeName>
    <alternativeName>
        <fullName evidence="20">Core 1 UDP-galactose:N-acetylgalactosamine-alpha-R beta 1,3-galactosyltransferase 1</fullName>
    </alternativeName>
    <alternativeName>
        <fullName evidence="18">Core 1 beta1,3-galactosyltransferase 1</fullName>
    </alternativeName>
</protein>
<dbReference type="GO" id="GO:0016020">
    <property type="term" value="C:membrane"/>
    <property type="evidence" value="ECO:0007669"/>
    <property type="project" value="UniProtKB-SubCell"/>
</dbReference>
<dbReference type="FunFam" id="3.90.550.50:FF:000007">
    <property type="entry name" value="Glycoprotein-N-acetylgalactosamine 3-beta-galactosyltransferase 1"/>
    <property type="match status" value="1"/>
</dbReference>
<dbReference type="GO" id="GO:0001525">
    <property type="term" value="P:angiogenesis"/>
    <property type="evidence" value="ECO:0007669"/>
    <property type="project" value="UniProtKB-ARBA"/>
</dbReference>
<gene>
    <name evidence="25" type="ORF">IRJ41_008579</name>
</gene>
<evidence type="ECO:0000256" key="14">
    <source>
        <dbReference type="ARBA" id="ARBA00023136"/>
    </source>
</evidence>
<keyword evidence="10" id="KW-0479">Metal-binding</keyword>
<evidence type="ECO:0000256" key="7">
    <source>
        <dbReference type="ARBA" id="ARBA00022676"/>
    </source>
</evidence>
<comment type="function">
    <text evidence="22">Glycosyltransferase that generates the core 1 O-glycan Gal-beta1-3GalNAc-alpha1-Ser/Thr (T antigen), which is a precursor for many extended O-glycans in glycoproteins.</text>
</comment>
<dbReference type="PANTHER" id="PTHR23033">
    <property type="entry name" value="BETA1,3-GALACTOSYLTRANSFERASE"/>
    <property type="match status" value="1"/>
</dbReference>
<keyword evidence="15" id="KW-1015">Disulfide bond</keyword>
<dbReference type="AlphaFoldDB" id="A0A9W8C316"/>
<evidence type="ECO:0000256" key="8">
    <source>
        <dbReference type="ARBA" id="ARBA00022679"/>
    </source>
</evidence>
<evidence type="ECO:0000256" key="22">
    <source>
        <dbReference type="ARBA" id="ARBA00059245"/>
    </source>
</evidence>
<evidence type="ECO:0000256" key="17">
    <source>
        <dbReference type="ARBA" id="ARBA00040898"/>
    </source>
</evidence>
<dbReference type="GO" id="GO:0046872">
    <property type="term" value="F:metal ion binding"/>
    <property type="evidence" value="ECO:0007669"/>
    <property type="project" value="UniProtKB-KW"/>
</dbReference>
<keyword evidence="8" id="KW-0808">Transferase</keyword>
<evidence type="ECO:0000256" key="3">
    <source>
        <dbReference type="ARBA" id="ARBA00004922"/>
    </source>
</evidence>
<evidence type="ECO:0000256" key="1">
    <source>
        <dbReference type="ARBA" id="ARBA00001936"/>
    </source>
</evidence>
<keyword evidence="9 23" id="KW-0812">Transmembrane</keyword>
<comment type="subcellular location">
    <subcellularLocation>
        <location evidence="2">Membrane</location>
        <topology evidence="2">Single-pass type II membrane protein</topology>
    </subcellularLocation>
</comment>